<protein>
    <submittedName>
        <fullName evidence="1">Uncharacterized protein</fullName>
    </submittedName>
</protein>
<name>A0A0D6JGQ6_9HYPH</name>
<gene>
    <name evidence="1" type="ORF">YBN1229_v1_2268</name>
</gene>
<evidence type="ECO:0000313" key="2">
    <source>
        <dbReference type="Proteomes" id="UP000033187"/>
    </source>
</evidence>
<evidence type="ECO:0000313" key="1">
    <source>
        <dbReference type="EMBL" id="CPR19672.1"/>
    </source>
</evidence>
<dbReference type="Proteomes" id="UP000033187">
    <property type="component" value="Chromosome 1"/>
</dbReference>
<organism evidence="1 2">
    <name type="scientific">Candidatus Filomicrobium marinum</name>
    <dbReference type="NCBI Taxonomy" id="1608628"/>
    <lineage>
        <taxon>Bacteria</taxon>
        <taxon>Pseudomonadati</taxon>
        <taxon>Pseudomonadota</taxon>
        <taxon>Alphaproteobacteria</taxon>
        <taxon>Hyphomicrobiales</taxon>
        <taxon>Hyphomicrobiaceae</taxon>
        <taxon>Filomicrobium</taxon>
    </lineage>
</organism>
<accession>A0A0D6JGQ6</accession>
<sequence>MPPALANYVILQFSRISRSGIQASLQTLHCEFEGGIKRLVNPALPAHSVSALPQDPLDEVVLQPYLAIRSQSARGGT</sequence>
<dbReference type="KEGG" id="fil:BN1229_v1_2269"/>
<proteinExistence type="predicted"/>
<dbReference type="EMBL" id="LN829119">
    <property type="protein sequence ID" value="CPR19672.1"/>
    <property type="molecule type" value="Genomic_DNA"/>
</dbReference>
<dbReference type="KEGG" id="fiy:BN1229_v1_2268"/>
<dbReference type="AlphaFoldDB" id="A0A0D6JGQ6"/>
<keyword evidence="2" id="KW-1185">Reference proteome</keyword>
<reference evidence="2" key="1">
    <citation type="submission" date="2015-02" db="EMBL/GenBank/DDBJ databases">
        <authorList>
            <person name="Chooi Y.-H."/>
        </authorList>
    </citation>
    <scope>NUCLEOTIDE SEQUENCE [LARGE SCALE GENOMIC DNA]</scope>
    <source>
        <strain evidence="2">strain Y</strain>
    </source>
</reference>